<evidence type="ECO:0000313" key="4">
    <source>
        <dbReference type="Proteomes" id="UP000037737"/>
    </source>
</evidence>
<accession>A0A0M8MNL3</accession>
<dbReference type="KEGG" id="mcw:A8L33_11350"/>
<dbReference type="Pfam" id="PF02021">
    <property type="entry name" value="UPF0102"/>
    <property type="match status" value="1"/>
</dbReference>
<dbReference type="PATRIC" id="fig|84292.3.peg.2201"/>
<dbReference type="SUPFAM" id="SSF52980">
    <property type="entry name" value="Restriction endonuclease-like"/>
    <property type="match status" value="1"/>
</dbReference>
<reference evidence="3" key="1">
    <citation type="submission" date="2015-04" db="EMBL/GenBank/DDBJ databases">
        <title>Complete genome sequence of Microbacterium chocolatum SIT 101, a bacterium enantioselectively hydrolyzing mesomeric diesters.</title>
        <authorList>
            <person name="Li X."/>
            <person name="Xu Y."/>
        </authorList>
    </citation>
    <scope>NUCLEOTIDE SEQUENCE [LARGE SCALE GENOMIC DNA]</scope>
    <source>
        <strain evidence="3">SIT 101</strain>
    </source>
</reference>
<dbReference type="PANTHER" id="PTHR34039">
    <property type="entry name" value="UPF0102 PROTEIN YRAN"/>
    <property type="match status" value="1"/>
</dbReference>
<dbReference type="InterPro" id="IPR011856">
    <property type="entry name" value="tRNA_endonuc-like_dom_sf"/>
</dbReference>
<evidence type="ECO:0000256" key="2">
    <source>
        <dbReference type="HAMAP-Rule" id="MF_00048"/>
    </source>
</evidence>
<name>A0A0M8MNL3_9MICO</name>
<keyword evidence="4" id="KW-1185">Reference proteome</keyword>
<dbReference type="PANTHER" id="PTHR34039:SF1">
    <property type="entry name" value="UPF0102 PROTEIN YRAN"/>
    <property type="match status" value="1"/>
</dbReference>
<proteinExistence type="inferred from homology"/>
<dbReference type="HAMAP" id="MF_00048">
    <property type="entry name" value="UPF0102"/>
    <property type="match status" value="1"/>
</dbReference>
<dbReference type="Proteomes" id="UP000037737">
    <property type="component" value="Unassembled WGS sequence"/>
</dbReference>
<dbReference type="EMBL" id="LAVO01000011">
    <property type="protein sequence ID" value="KOS10451.1"/>
    <property type="molecule type" value="Genomic_DNA"/>
</dbReference>
<protein>
    <recommendedName>
        <fullName evidence="2">UPF0102 protein XI38_10800</fullName>
    </recommendedName>
</protein>
<dbReference type="Gene3D" id="3.40.1350.10">
    <property type="match status" value="1"/>
</dbReference>
<dbReference type="GO" id="GO:0003676">
    <property type="term" value="F:nucleic acid binding"/>
    <property type="evidence" value="ECO:0007669"/>
    <property type="project" value="InterPro"/>
</dbReference>
<organism evidence="3 4">
    <name type="scientific">Microbacterium aurantiacum</name>
    <dbReference type="NCBI Taxonomy" id="162393"/>
    <lineage>
        <taxon>Bacteria</taxon>
        <taxon>Bacillati</taxon>
        <taxon>Actinomycetota</taxon>
        <taxon>Actinomycetes</taxon>
        <taxon>Micrococcales</taxon>
        <taxon>Microbacteriaceae</taxon>
        <taxon>Microbacterium</taxon>
    </lineage>
</organism>
<dbReference type="AlphaFoldDB" id="A0A0M8MNL3"/>
<dbReference type="InterPro" id="IPR003509">
    <property type="entry name" value="UPF0102_YraN-like"/>
</dbReference>
<sequence length="121" mass="13404">MARKDDIGRAGEVRAGHYLESLGYAIADRNWRVPAGEIDLVALGDDAVIVVEVKTRSGRGFGHPFEAIDARKRARLWRLGIAWIGAHPDVCRGRRLRIDAIGLTGRDPSVAELEHLRDVEI</sequence>
<evidence type="ECO:0000313" key="3">
    <source>
        <dbReference type="EMBL" id="KOS10451.1"/>
    </source>
</evidence>
<dbReference type="NCBIfam" id="NF009154">
    <property type="entry name" value="PRK12497.3-3"/>
    <property type="match status" value="1"/>
</dbReference>
<gene>
    <name evidence="3" type="ORF">XI38_10800</name>
</gene>
<evidence type="ECO:0000256" key="1">
    <source>
        <dbReference type="ARBA" id="ARBA00006738"/>
    </source>
</evidence>
<dbReference type="InterPro" id="IPR011335">
    <property type="entry name" value="Restrct_endonuc-II-like"/>
</dbReference>
<comment type="similarity">
    <text evidence="1 2">Belongs to the UPF0102 family.</text>
</comment>
<dbReference type="OrthoDB" id="9794876at2"/>
<comment type="caution">
    <text evidence="3">The sequence shown here is derived from an EMBL/GenBank/DDBJ whole genome shotgun (WGS) entry which is preliminary data.</text>
</comment>
<dbReference type="CDD" id="cd20736">
    <property type="entry name" value="PoNe_Nuclease"/>
    <property type="match status" value="1"/>
</dbReference>